<dbReference type="GO" id="GO:0006915">
    <property type="term" value="P:apoptotic process"/>
    <property type="evidence" value="ECO:0007669"/>
    <property type="project" value="TreeGrafter"/>
</dbReference>
<name>A0AAV8WP98_9CUCU</name>
<dbReference type="GO" id="GO:0004197">
    <property type="term" value="F:cysteine-type endopeptidase activity"/>
    <property type="evidence" value="ECO:0007669"/>
    <property type="project" value="InterPro"/>
</dbReference>
<protein>
    <recommendedName>
        <fullName evidence="7">Caspase family p20 domain-containing protein</fullName>
    </recommendedName>
</protein>
<dbReference type="SMART" id="SM00115">
    <property type="entry name" value="CASc"/>
    <property type="match status" value="1"/>
</dbReference>
<evidence type="ECO:0000256" key="2">
    <source>
        <dbReference type="ARBA" id="ARBA00022670"/>
    </source>
</evidence>
<dbReference type="PROSITE" id="PS01121">
    <property type="entry name" value="CASPASE_HIS"/>
    <property type="match status" value="1"/>
</dbReference>
<evidence type="ECO:0000256" key="6">
    <source>
        <dbReference type="SAM" id="MobiDB-lite"/>
    </source>
</evidence>
<gene>
    <name evidence="8" type="ORF">NQ314_019343</name>
</gene>
<dbReference type="GO" id="GO:0006508">
    <property type="term" value="P:proteolysis"/>
    <property type="evidence" value="ECO:0007669"/>
    <property type="project" value="UniProtKB-KW"/>
</dbReference>
<dbReference type="InterPro" id="IPR016129">
    <property type="entry name" value="Caspase_his_AS"/>
</dbReference>
<proteinExistence type="inferred from homology"/>
<feature type="domain" description="Caspase family p20" evidence="7">
    <location>
        <begin position="39"/>
        <end position="162"/>
    </location>
</feature>
<evidence type="ECO:0000313" key="8">
    <source>
        <dbReference type="EMBL" id="KAJ8928117.1"/>
    </source>
</evidence>
<evidence type="ECO:0000256" key="1">
    <source>
        <dbReference type="ARBA" id="ARBA00010134"/>
    </source>
</evidence>
<keyword evidence="4" id="KW-0788">Thiol protease</keyword>
<dbReference type="InterPro" id="IPR002398">
    <property type="entry name" value="Pept_C14"/>
</dbReference>
<feature type="region of interest" description="Disordered" evidence="6">
    <location>
        <begin position="1"/>
        <end position="30"/>
    </location>
</feature>
<keyword evidence="2" id="KW-0645">Protease</keyword>
<comment type="similarity">
    <text evidence="1">Belongs to the peptidase C14A family.</text>
</comment>
<dbReference type="AlphaFoldDB" id="A0AAV8WP98"/>
<evidence type="ECO:0000313" key="9">
    <source>
        <dbReference type="Proteomes" id="UP001162156"/>
    </source>
</evidence>
<dbReference type="PROSITE" id="PS01122">
    <property type="entry name" value="CASPASE_CYS"/>
    <property type="match status" value="1"/>
</dbReference>
<dbReference type="GO" id="GO:0043525">
    <property type="term" value="P:positive regulation of neuron apoptotic process"/>
    <property type="evidence" value="ECO:0007669"/>
    <property type="project" value="TreeGrafter"/>
</dbReference>
<dbReference type="Proteomes" id="UP001162156">
    <property type="component" value="Unassembled WGS sequence"/>
</dbReference>
<dbReference type="GO" id="GO:0005737">
    <property type="term" value="C:cytoplasm"/>
    <property type="evidence" value="ECO:0007669"/>
    <property type="project" value="TreeGrafter"/>
</dbReference>
<dbReference type="InterPro" id="IPR015917">
    <property type="entry name" value="Pept_C14A"/>
</dbReference>
<dbReference type="InterPro" id="IPR029030">
    <property type="entry name" value="Caspase-like_dom_sf"/>
</dbReference>
<evidence type="ECO:0000256" key="3">
    <source>
        <dbReference type="ARBA" id="ARBA00022801"/>
    </source>
</evidence>
<dbReference type="InterPro" id="IPR033139">
    <property type="entry name" value="Caspase_cys_AS"/>
</dbReference>
<keyword evidence="9" id="KW-1185">Reference proteome</keyword>
<dbReference type="InterPro" id="IPR011600">
    <property type="entry name" value="Pept_C14_caspase"/>
</dbReference>
<evidence type="ECO:0000256" key="5">
    <source>
        <dbReference type="ARBA" id="ARBA00023145"/>
    </source>
</evidence>
<sequence length="234" mass="26773">MDDSSSTQVDWIFPLRKTEPPKNPSAPHPEAEVYKKHEKRGIAIIFNQKTFSIRECSTRLGTDKDRDDLEDVLNHLKFDVKVYNDLTYDEIVEVLIVVSKMDHTNHDCLLITVMSHGDDGIIYAKDRSYPTRKLWTLFSAVHCPSLAGKPKLFFIQACRGNKTDPGITVGYIETDFNNEEKMYSIPVTADILIMYSTVEGWFIFSVRDVLNPVLLVDKYGSPKANARNAFLRYC</sequence>
<keyword evidence="5" id="KW-0865">Zymogen</keyword>
<dbReference type="Gene3D" id="3.40.50.1460">
    <property type="match status" value="1"/>
</dbReference>
<dbReference type="EMBL" id="JANEYF010005463">
    <property type="protein sequence ID" value="KAJ8928117.1"/>
    <property type="molecule type" value="Genomic_DNA"/>
</dbReference>
<dbReference type="PRINTS" id="PR00376">
    <property type="entry name" value="IL1BCENZYME"/>
</dbReference>
<dbReference type="PROSITE" id="PS50208">
    <property type="entry name" value="CASPASE_P20"/>
    <property type="match status" value="1"/>
</dbReference>
<dbReference type="SUPFAM" id="SSF52129">
    <property type="entry name" value="Caspase-like"/>
    <property type="match status" value="1"/>
</dbReference>
<evidence type="ECO:0000256" key="4">
    <source>
        <dbReference type="ARBA" id="ARBA00022807"/>
    </source>
</evidence>
<keyword evidence="3" id="KW-0378">Hydrolase</keyword>
<comment type="caution">
    <text evidence="8">The sequence shown here is derived from an EMBL/GenBank/DDBJ whole genome shotgun (WGS) entry which is preliminary data.</text>
</comment>
<dbReference type="Pfam" id="PF00656">
    <property type="entry name" value="Peptidase_C14"/>
    <property type="match status" value="1"/>
</dbReference>
<reference evidence="8" key="1">
    <citation type="journal article" date="2023" name="Insect Mol. Biol.">
        <title>Genome sequencing provides insights into the evolution of gene families encoding plant cell wall-degrading enzymes in longhorned beetles.</title>
        <authorList>
            <person name="Shin N.R."/>
            <person name="Okamura Y."/>
            <person name="Kirsch R."/>
            <person name="Pauchet Y."/>
        </authorList>
    </citation>
    <scope>NUCLEOTIDE SEQUENCE</scope>
    <source>
        <strain evidence="8">RBIC_L_NR</strain>
    </source>
</reference>
<evidence type="ECO:0000259" key="7">
    <source>
        <dbReference type="PROSITE" id="PS50208"/>
    </source>
</evidence>
<organism evidence="8 9">
    <name type="scientific">Rhamnusium bicolor</name>
    <dbReference type="NCBI Taxonomy" id="1586634"/>
    <lineage>
        <taxon>Eukaryota</taxon>
        <taxon>Metazoa</taxon>
        <taxon>Ecdysozoa</taxon>
        <taxon>Arthropoda</taxon>
        <taxon>Hexapoda</taxon>
        <taxon>Insecta</taxon>
        <taxon>Pterygota</taxon>
        <taxon>Neoptera</taxon>
        <taxon>Endopterygota</taxon>
        <taxon>Coleoptera</taxon>
        <taxon>Polyphaga</taxon>
        <taxon>Cucujiformia</taxon>
        <taxon>Chrysomeloidea</taxon>
        <taxon>Cerambycidae</taxon>
        <taxon>Lepturinae</taxon>
        <taxon>Rhagiini</taxon>
        <taxon>Rhamnusium</taxon>
    </lineage>
</organism>
<dbReference type="PANTHER" id="PTHR10454">
    <property type="entry name" value="CASPASE"/>
    <property type="match status" value="1"/>
</dbReference>
<dbReference type="InterPro" id="IPR001309">
    <property type="entry name" value="Pept_C14_p20"/>
</dbReference>
<accession>A0AAV8WP98</accession>
<dbReference type="PANTHER" id="PTHR10454:SF232">
    <property type="entry name" value="AT03047P-RELATED"/>
    <property type="match status" value="1"/>
</dbReference>